<feature type="transmembrane region" description="Helical" evidence="7">
    <location>
        <begin position="125"/>
        <end position="143"/>
    </location>
</feature>
<keyword evidence="5 7" id="KW-0472">Membrane</keyword>
<keyword evidence="3 7" id="KW-0812">Transmembrane</keyword>
<comment type="caution">
    <text evidence="9">The sequence shown here is derived from an EMBL/GenBank/DDBJ whole genome shotgun (WGS) entry which is preliminary data.</text>
</comment>
<dbReference type="InterPro" id="IPR004680">
    <property type="entry name" value="Cit_transptr-like_dom"/>
</dbReference>
<dbReference type="GO" id="GO:0015137">
    <property type="term" value="F:citrate transmembrane transporter activity"/>
    <property type="evidence" value="ECO:0007669"/>
    <property type="project" value="TreeGrafter"/>
</dbReference>
<feature type="transmembrane region" description="Helical" evidence="7">
    <location>
        <begin position="53"/>
        <end position="74"/>
    </location>
</feature>
<evidence type="ECO:0000256" key="7">
    <source>
        <dbReference type="SAM" id="Phobius"/>
    </source>
</evidence>
<feature type="transmembrane region" description="Helical" evidence="7">
    <location>
        <begin position="81"/>
        <end position="105"/>
    </location>
</feature>
<dbReference type="Pfam" id="PF03600">
    <property type="entry name" value="CitMHS"/>
    <property type="match status" value="1"/>
</dbReference>
<evidence type="ECO:0000259" key="8">
    <source>
        <dbReference type="Pfam" id="PF03600"/>
    </source>
</evidence>
<evidence type="ECO:0000313" key="10">
    <source>
        <dbReference type="Proteomes" id="UP000807504"/>
    </source>
</evidence>
<protein>
    <submittedName>
        <fullName evidence="9">Solute carrier family 13 member 5 like protein</fullName>
    </submittedName>
</protein>
<feature type="transmembrane region" description="Helical" evidence="7">
    <location>
        <begin position="602"/>
        <end position="621"/>
    </location>
</feature>
<keyword evidence="2" id="KW-0813">Transport</keyword>
<feature type="domain" description="Citrate transporter-like" evidence="8">
    <location>
        <begin position="91"/>
        <end position="566"/>
    </location>
</feature>
<keyword evidence="4 7" id="KW-1133">Transmembrane helix</keyword>
<dbReference type="InterPro" id="IPR031312">
    <property type="entry name" value="Na/sul_symport_CS"/>
</dbReference>
<comment type="subcellular location">
    <subcellularLocation>
        <location evidence="1">Membrane</location>
        <topology evidence="1">Multi-pass membrane protein</topology>
    </subcellularLocation>
</comment>
<dbReference type="GO" id="GO:0015141">
    <property type="term" value="F:succinate transmembrane transporter activity"/>
    <property type="evidence" value="ECO:0007669"/>
    <property type="project" value="TreeGrafter"/>
</dbReference>
<feature type="transmembrane region" description="Helical" evidence="7">
    <location>
        <begin position="311"/>
        <end position="331"/>
    </location>
</feature>
<dbReference type="PROSITE" id="PS01271">
    <property type="entry name" value="NA_SULFATE"/>
    <property type="match status" value="1"/>
</dbReference>
<evidence type="ECO:0000256" key="1">
    <source>
        <dbReference type="ARBA" id="ARBA00004141"/>
    </source>
</evidence>
<feature type="region of interest" description="Disordered" evidence="6">
    <location>
        <begin position="233"/>
        <end position="252"/>
    </location>
</feature>
<evidence type="ECO:0000256" key="3">
    <source>
        <dbReference type="ARBA" id="ARBA00022692"/>
    </source>
</evidence>
<feature type="transmembrane region" description="Helical" evidence="7">
    <location>
        <begin position="563"/>
        <end position="582"/>
    </location>
</feature>
<keyword evidence="10" id="KW-1185">Reference proteome</keyword>
<evidence type="ECO:0000256" key="4">
    <source>
        <dbReference type="ARBA" id="ARBA00022989"/>
    </source>
</evidence>
<dbReference type="GO" id="GO:0005886">
    <property type="term" value="C:plasma membrane"/>
    <property type="evidence" value="ECO:0007669"/>
    <property type="project" value="TreeGrafter"/>
</dbReference>
<organism evidence="9 10">
    <name type="scientific">Argiope bruennichi</name>
    <name type="common">Wasp spider</name>
    <name type="synonym">Aranea bruennichi</name>
    <dbReference type="NCBI Taxonomy" id="94029"/>
    <lineage>
        <taxon>Eukaryota</taxon>
        <taxon>Metazoa</taxon>
        <taxon>Ecdysozoa</taxon>
        <taxon>Arthropoda</taxon>
        <taxon>Chelicerata</taxon>
        <taxon>Arachnida</taxon>
        <taxon>Araneae</taxon>
        <taxon>Araneomorphae</taxon>
        <taxon>Entelegynae</taxon>
        <taxon>Araneoidea</taxon>
        <taxon>Araneidae</taxon>
        <taxon>Argiope</taxon>
    </lineage>
</organism>
<dbReference type="AlphaFoldDB" id="A0A8T0E8Y7"/>
<feature type="transmembrane region" description="Helical" evidence="7">
    <location>
        <begin position="266"/>
        <end position="291"/>
    </location>
</feature>
<evidence type="ECO:0000313" key="9">
    <source>
        <dbReference type="EMBL" id="KAF8767800.1"/>
    </source>
</evidence>
<evidence type="ECO:0000256" key="5">
    <source>
        <dbReference type="ARBA" id="ARBA00023136"/>
    </source>
</evidence>
<evidence type="ECO:0000256" key="6">
    <source>
        <dbReference type="SAM" id="MobiDB-lite"/>
    </source>
</evidence>
<dbReference type="Proteomes" id="UP000807504">
    <property type="component" value="Unassembled WGS sequence"/>
</dbReference>
<proteinExistence type="predicted"/>
<dbReference type="EMBL" id="JABXBU010002230">
    <property type="protein sequence ID" value="KAF8767800.1"/>
    <property type="molecule type" value="Genomic_DNA"/>
</dbReference>
<feature type="transmembrane region" description="Helical" evidence="7">
    <location>
        <begin position="479"/>
        <end position="499"/>
    </location>
</feature>
<reference evidence="9" key="1">
    <citation type="journal article" date="2020" name="bioRxiv">
        <title>Chromosome-level reference genome of the European wasp spider Argiope bruennichi: a resource for studies on range expansion and evolutionary adaptation.</title>
        <authorList>
            <person name="Sheffer M.M."/>
            <person name="Hoppe A."/>
            <person name="Krehenwinkel H."/>
            <person name="Uhl G."/>
            <person name="Kuss A.W."/>
            <person name="Jensen L."/>
            <person name="Jensen C."/>
            <person name="Gillespie R.G."/>
            <person name="Hoff K.J."/>
            <person name="Prost S."/>
        </authorList>
    </citation>
    <scope>NUCLEOTIDE SEQUENCE</scope>
</reference>
<evidence type="ECO:0000256" key="2">
    <source>
        <dbReference type="ARBA" id="ARBA00022448"/>
    </source>
</evidence>
<name>A0A8T0E8Y7_ARGBR</name>
<reference evidence="9" key="2">
    <citation type="submission" date="2020-06" db="EMBL/GenBank/DDBJ databases">
        <authorList>
            <person name="Sheffer M."/>
        </authorList>
    </citation>
    <scope>NUCLEOTIDE SEQUENCE</scope>
</reference>
<sequence>MTSRNPSTHLIEEVMVLAYYHNDARITHQIGNSDFERDYEISALMALCSFLRYQWRTVAGIVIPFLLIPVPLLIGTREARCGYVVLLMACYWVVEPIPVAATSLLPVVLFPLLGVITTNEASGEYMNGTNMMFVGGLFMAVAIEECNLHKRIALNVLRWVGPTPLWMIFGFMSTSMFLSMWISNTATAALMVPIIEAVMEEMGGKTNDKDEMIEMKKTSVIAIDVKPVTENGVFPESQSRDSNDPPLPISPDSPNRLHMIAVLKRAMFLSVAYAANIGGTGTLTGTGPNLVVKSVTEKLFPESNDLTFDKWMIFNVPVMLLCVIVAWIDCLHQCSEEKSSASNRQKIRGAGPYDVGTPVPGEAEKENGFITHFFQGFAQTGFWPSDLFPGQDLPFIMDYIQLPVCSSGLVLGVICASFTSGENHVPFHPQRCLNSIPTGKISDATPAIGIPILLFLIPSEPLKLGRSRPLLEWRTIQHKVPWGVIILLGGGFSLALASEKSGLSKWVTQQLLLLNISSPLAVVSLLCIMTAVLTEFTSNVATANVILPVVAELAVAMRIHPMFLMVPVTISCSFAFMLPVATPPNAIVYEAGEMSTLDMLKPGILMNFACVAIEVLMISTYGKVVFDFAEFPSWANSTITT</sequence>
<feature type="transmembrane region" description="Helical" evidence="7">
    <location>
        <begin position="511"/>
        <end position="533"/>
    </location>
</feature>
<accession>A0A8T0E8Y7</accession>
<gene>
    <name evidence="9" type="ORF">HNY73_020694</name>
</gene>
<dbReference type="PANTHER" id="PTHR10283">
    <property type="entry name" value="SOLUTE CARRIER FAMILY 13 MEMBER"/>
    <property type="match status" value="1"/>
</dbReference>
<dbReference type="PANTHER" id="PTHR10283:SF82">
    <property type="entry name" value="SOLUTE CARRIER FAMILY 13 MEMBER 2"/>
    <property type="match status" value="1"/>
</dbReference>